<proteinExistence type="inferred from homology"/>
<keyword evidence="18" id="KW-1185">Reference proteome</keyword>
<dbReference type="SUPFAM" id="SSF47473">
    <property type="entry name" value="EF-hand"/>
    <property type="match status" value="1"/>
</dbReference>
<evidence type="ECO:0000256" key="3">
    <source>
        <dbReference type="ARBA" id="ARBA00008388"/>
    </source>
</evidence>
<evidence type="ECO:0000256" key="8">
    <source>
        <dbReference type="ARBA" id="ARBA00022837"/>
    </source>
</evidence>
<keyword evidence="5" id="KW-0679">Respiratory chain</keyword>
<keyword evidence="7" id="KW-0479">Metal-binding</keyword>
<dbReference type="InterPro" id="IPR011992">
    <property type="entry name" value="EF-hand-dom_pair"/>
</dbReference>
<evidence type="ECO:0000256" key="5">
    <source>
        <dbReference type="ARBA" id="ARBA00022660"/>
    </source>
</evidence>
<feature type="domain" description="EF-hand" evidence="16">
    <location>
        <begin position="153"/>
        <end position="188"/>
    </location>
</feature>
<evidence type="ECO:0000256" key="7">
    <source>
        <dbReference type="ARBA" id="ARBA00022723"/>
    </source>
</evidence>
<dbReference type="Pfam" id="PF13499">
    <property type="entry name" value="EF-hand_7"/>
    <property type="match status" value="1"/>
</dbReference>
<evidence type="ECO:0000313" key="18">
    <source>
        <dbReference type="Proteomes" id="UP001224775"/>
    </source>
</evidence>
<comment type="similarity">
    <text evidence="3">Belongs to the alternative oxidase family.</text>
</comment>
<evidence type="ECO:0000256" key="6">
    <source>
        <dbReference type="ARBA" id="ARBA00022692"/>
    </source>
</evidence>
<dbReference type="AlphaFoldDB" id="A0AAD8XUW6"/>
<dbReference type="PROSITE" id="PS50222">
    <property type="entry name" value="EF_HAND_2"/>
    <property type="match status" value="2"/>
</dbReference>
<evidence type="ECO:0000256" key="12">
    <source>
        <dbReference type="ARBA" id="ARBA00023004"/>
    </source>
</evidence>
<dbReference type="GO" id="GO:0009916">
    <property type="term" value="F:alternative oxidase activity"/>
    <property type="evidence" value="ECO:0007669"/>
    <property type="project" value="InterPro"/>
</dbReference>
<dbReference type="InterPro" id="IPR038659">
    <property type="entry name" value="AOX_sf"/>
</dbReference>
<dbReference type="GO" id="GO:0102721">
    <property type="term" value="F:ubiquinol:oxygen oxidoreductase activity"/>
    <property type="evidence" value="ECO:0007669"/>
    <property type="project" value="UniProtKB-EC"/>
</dbReference>
<dbReference type="PROSITE" id="PS00018">
    <property type="entry name" value="EF_HAND_1"/>
    <property type="match status" value="2"/>
</dbReference>
<feature type="domain" description="EF-hand" evidence="16">
    <location>
        <begin position="190"/>
        <end position="225"/>
    </location>
</feature>
<organism evidence="17 18">
    <name type="scientific">Skeletonema marinoi</name>
    <dbReference type="NCBI Taxonomy" id="267567"/>
    <lineage>
        <taxon>Eukaryota</taxon>
        <taxon>Sar</taxon>
        <taxon>Stramenopiles</taxon>
        <taxon>Ochrophyta</taxon>
        <taxon>Bacillariophyta</taxon>
        <taxon>Coscinodiscophyceae</taxon>
        <taxon>Thalassiosirophycidae</taxon>
        <taxon>Thalassiosirales</taxon>
        <taxon>Skeletonemataceae</taxon>
        <taxon>Skeletonema</taxon>
        <taxon>Skeletonema marinoi-dohrnii complex</taxon>
    </lineage>
</organism>
<dbReference type="GO" id="GO:0016020">
    <property type="term" value="C:membrane"/>
    <property type="evidence" value="ECO:0007669"/>
    <property type="project" value="UniProtKB-SubCell"/>
</dbReference>
<keyword evidence="15" id="KW-0732">Signal</keyword>
<keyword evidence="4" id="KW-0813">Transport</keyword>
<evidence type="ECO:0000259" key="16">
    <source>
        <dbReference type="PROSITE" id="PS50222"/>
    </source>
</evidence>
<dbReference type="PANTHER" id="PTHR31803">
    <property type="entry name" value="ALTERNATIVE OXIDASE"/>
    <property type="match status" value="1"/>
</dbReference>
<dbReference type="Proteomes" id="UP001224775">
    <property type="component" value="Unassembled WGS sequence"/>
</dbReference>
<reference evidence="17" key="1">
    <citation type="submission" date="2023-06" db="EMBL/GenBank/DDBJ databases">
        <title>Survivors Of The Sea: Transcriptome response of Skeletonema marinoi to long-term dormancy.</title>
        <authorList>
            <person name="Pinder M.I.M."/>
            <person name="Kourtchenko O."/>
            <person name="Robertson E.K."/>
            <person name="Larsson T."/>
            <person name="Maumus F."/>
            <person name="Osuna-Cruz C.M."/>
            <person name="Vancaester E."/>
            <person name="Stenow R."/>
            <person name="Vandepoele K."/>
            <person name="Ploug H."/>
            <person name="Bruchert V."/>
            <person name="Godhe A."/>
            <person name="Topel M."/>
        </authorList>
    </citation>
    <scope>NUCLEOTIDE SEQUENCE</scope>
    <source>
        <strain evidence="17">R05AC</strain>
    </source>
</reference>
<dbReference type="GO" id="GO:0005509">
    <property type="term" value="F:calcium ion binding"/>
    <property type="evidence" value="ECO:0007669"/>
    <property type="project" value="InterPro"/>
</dbReference>
<feature type="region of interest" description="Disordered" evidence="14">
    <location>
        <begin position="82"/>
        <end position="103"/>
    </location>
</feature>
<comment type="cofactor">
    <cofactor evidence="1">
        <name>Fe cation</name>
        <dbReference type="ChEBI" id="CHEBI:24875"/>
    </cofactor>
</comment>
<keyword evidence="9" id="KW-0249">Electron transport</keyword>
<keyword evidence="11 17" id="KW-0560">Oxidoreductase</keyword>
<evidence type="ECO:0000256" key="1">
    <source>
        <dbReference type="ARBA" id="ARBA00001962"/>
    </source>
</evidence>
<evidence type="ECO:0000256" key="9">
    <source>
        <dbReference type="ARBA" id="ARBA00022982"/>
    </source>
</evidence>
<keyword evidence="13" id="KW-0472">Membrane</keyword>
<evidence type="ECO:0000256" key="15">
    <source>
        <dbReference type="SAM" id="SignalP"/>
    </source>
</evidence>
<dbReference type="Gene3D" id="1.10.238.10">
    <property type="entry name" value="EF-hand"/>
    <property type="match status" value="1"/>
</dbReference>
<evidence type="ECO:0000256" key="4">
    <source>
        <dbReference type="ARBA" id="ARBA00022448"/>
    </source>
</evidence>
<evidence type="ECO:0000256" key="13">
    <source>
        <dbReference type="ARBA" id="ARBA00023136"/>
    </source>
</evidence>
<dbReference type="InterPro" id="IPR002048">
    <property type="entry name" value="EF_hand_dom"/>
</dbReference>
<accession>A0AAD8XUW6</accession>
<dbReference type="EMBL" id="JATAAI010000043">
    <property type="protein sequence ID" value="KAK1733878.1"/>
    <property type="molecule type" value="Genomic_DNA"/>
</dbReference>
<dbReference type="CDD" id="cd00051">
    <property type="entry name" value="EFh"/>
    <property type="match status" value="1"/>
</dbReference>
<comment type="caution">
    <text evidence="17">The sequence shown here is derived from an EMBL/GenBank/DDBJ whole genome shotgun (WGS) entry which is preliminary data.</text>
</comment>
<dbReference type="PANTHER" id="PTHR31803:SF19">
    <property type="entry name" value="UBIQUINOL OXIDASE"/>
    <property type="match status" value="1"/>
</dbReference>
<evidence type="ECO:0000256" key="2">
    <source>
        <dbReference type="ARBA" id="ARBA00004370"/>
    </source>
</evidence>
<dbReference type="GO" id="GO:0010230">
    <property type="term" value="P:alternative respiration"/>
    <property type="evidence" value="ECO:0007669"/>
    <property type="project" value="TreeGrafter"/>
</dbReference>
<name>A0AAD8XUW6_9STRA</name>
<keyword evidence="10" id="KW-1133">Transmembrane helix</keyword>
<dbReference type="SMART" id="SM00054">
    <property type="entry name" value="EFh"/>
    <property type="match status" value="2"/>
</dbReference>
<keyword evidence="12" id="KW-0408">Iron</keyword>
<evidence type="ECO:0000256" key="10">
    <source>
        <dbReference type="ARBA" id="ARBA00022989"/>
    </source>
</evidence>
<dbReference type="InterPro" id="IPR002680">
    <property type="entry name" value="AOX"/>
</dbReference>
<dbReference type="Pfam" id="PF01786">
    <property type="entry name" value="AOX"/>
    <property type="match status" value="1"/>
</dbReference>
<dbReference type="Gene3D" id="1.20.1260.140">
    <property type="entry name" value="Alternative oxidase"/>
    <property type="match status" value="1"/>
</dbReference>
<feature type="chain" id="PRO_5042175650" evidence="15">
    <location>
        <begin position="22"/>
        <end position="673"/>
    </location>
</feature>
<feature type="signal peptide" evidence="15">
    <location>
        <begin position="1"/>
        <end position="21"/>
    </location>
</feature>
<evidence type="ECO:0000256" key="14">
    <source>
        <dbReference type="SAM" id="MobiDB-lite"/>
    </source>
</evidence>
<keyword evidence="8" id="KW-0106">Calcium</keyword>
<comment type="subcellular location">
    <subcellularLocation>
        <location evidence="2">Membrane</location>
    </subcellularLocation>
</comment>
<dbReference type="GO" id="GO:0005739">
    <property type="term" value="C:mitochondrion"/>
    <property type="evidence" value="ECO:0007669"/>
    <property type="project" value="TreeGrafter"/>
</dbReference>
<evidence type="ECO:0000313" key="17">
    <source>
        <dbReference type="EMBL" id="KAK1733878.1"/>
    </source>
</evidence>
<gene>
    <name evidence="17" type="ORF">QTG54_015405</name>
</gene>
<protein>
    <submittedName>
        <fullName evidence="17">Ubiquinol oxidase</fullName>
        <ecNumber evidence="17">1.10.3.11</ecNumber>
    </submittedName>
</protein>
<sequence length="673" mass="73789">MNNKQTLIAIMALSAAHGSSAFVANTPTRTISRRPLFSTIEDSTNTIADAYQQVAEVTASVERAAAEAQAAAEASESSKLIMDIPPTPVAPKTKTPAPKKKANAAHKEGVFSPIVVVAGTILGPEQLNKVRAKVITIHSDLIKSFVGTSDSAFGRAVLQQLFKYVDADNSGYIDKEELAVALSLLGFKWLKEKQVNAIFDRADVNKDGMISMEEFMDEAPRTLKTNLVKLAKNNGGDMGLLVSRKKLVAKEALTKLLDRQQHEVQQTLDLIANLDLENYEHSIFESDQDDGDNNNNSLPAEPASIAASIAAAADYGFISRSEGCRVPYNNYDTNNGVLDERFQDYGPPSNIFSLGSQQFTRNLQRSRGPLIAPFIIKAPYYVLTFLLDVIFEGRNPFQRFFLLETVARMPYFSYITMLHLYETLGFWRRSADIKRIHFAEEWNEFHHLLIQESLGGDQPFYVRFMAQHSALAYYLVLCGLWMASPSLSYKFSEMLETHAVDTYGQFVDENESKLKELPPTIRNDEGDHVNTMQSCLDPTAPTLSQGLESRVLTGVALTAATSYLFGNYPGFDSLNGIMDSLSTVTTGSGDVAVDGLTEMTSELDQILTDSSSDAPGIVNGIVGGLAGLANRLNDLNEGDWDMAGAGLEGFEVEAILQAIRNVIVAILELIPFA</sequence>
<evidence type="ECO:0000256" key="11">
    <source>
        <dbReference type="ARBA" id="ARBA00023002"/>
    </source>
</evidence>
<keyword evidence="6" id="KW-0812">Transmembrane</keyword>
<dbReference type="EC" id="1.10.3.11" evidence="17"/>
<dbReference type="InterPro" id="IPR018247">
    <property type="entry name" value="EF_Hand_1_Ca_BS"/>
</dbReference>